<protein>
    <submittedName>
        <fullName evidence="1">Tetratricopeptide repeat</fullName>
    </submittedName>
</protein>
<dbReference type="SUPFAM" id="SSF74653">
    <property type="entry name" value="TolA/TonB C-terminal domain"/>
    <property type="match status" value="1"/>
</dbReference>
<dbReference type="InterPro" id="IPR019734">
    <property type="entry name" value="TPR_rpt"/>
</dbReference>
<proteinExistence type="predicted"/>
<dbReference type="Gene3D" id="1.25.40.10">
    <property type="entry name" value="Tetratricopeptide repeat domain"/>
    <property type="match status" value="1"/>
</dbReference>
<accession>A0A8S5TJM3</accession>
<organism evidence="1">
    <name type="scientific">Siphoviridae sp. ctwQT14</name>
    <dbReference type="NCBI Taxonomy" id="2827971"/>
    <lineage>
        <taxon>Viruses</taxon>
        <taxon>Duplodnaviria</taxon>
        <taxon>Heunggongvirae</taxon>
        <taxon>Uroviricota</taxon>
        <taxon>Caudoviricetes</taxon>
    </lineage>
</organism>
<dbReference type="SUPFAM" id="SSF48452">
    <property type="entry name" value="TPR-like"/>
    <property type="match status" value="1"/>
</dbReference>
<dbReference type="InterPro" id="IPR011990">
    <property type="entry name" value="TPR-like_helical_dom_sf"/>
</dbReference>
<name>A0A8S5TJM3_9CAUD</name>
<evidence type="ECO:0000313" key="1">
    <source>
        <dbReference type="EMBL" id="DAF63524.1"/>
    </source>
</evidence>
<dbReference type="SMART" id="SM00028">
    <property type="entry name" value="TPR"/>
    <property type="match status" value="2"/>
</dbReference>
<reference evidence="1" key="1">
    <citation type="journal article" date="2021" name="Proc. Natl. Acad. Sci. U.S.A.">
        <title>A Catalog of Tens of Thousands of Viruses from Human Metagenomes Reveals Hidden Associations with Chronic Diseases.</title>
        <authorList>
            <person name="Tisza M.J."/>
            <person name="Buck C.B."/>
        </authorList>
    </citation>
    <scope>NUCLEOTIDE SEQUENCE</scope>
    <source>
        <strain evidence="1">CtwQT14</strain>
    </source>
</reference>
<dbReference type="Gene3D" id="3.30.1150.10">
    <property type="match status" value="1"/>
</dbReference>
<sequence>MKKKSLRILILIFYIFISNSNMSKGFQTNTDKLKSTFGNSIQSKKEINHNILSNEIDILFSKDKYRETIFLLNDAIKTNPNEAIYYEKRGFCYLKIKNKNQAIRDFFKAIALYNQADSNGTESADYLIKQIYSISKEYRNNKEKISALYPQIDNFFENYYETKIGNFVYYIHPKKWDELTYENKINLLQEVICFSMFSQILNKEAPIYFLAEGDIKIRSSIDGMQLIKRLPGRGKQEKLFEDSSLQSLCENFRLTPAYIKENPVTQDDLLNAYLDKVDAIFDDNTFGNINRSFSIKINREGKILLITLNDSPWKDKIDDNAVKIIRSLEPFPKIPNEYKKDNIEIRILVNLSDKD</sequence>
<dbReference type="EMBL" id="BK032842">
    <property type="protein sequence ID" value="DAF63524.1"/>
    <property type="molecule type" value="Genomic_DNA"/>
</dbReference>